<accession>A0ABN7XQB1</accession>
<sequence length="73" mass="8386">RIQPNKQLNLNANYIDLILSTAIKHPLTIPTLPTLNISDYLVSDLFLSNETSQLLQSIAQNNYNYIPFIFYTD</sequence>
<dbReference type="Proteomes" id="UP000789901">
    <property type="component" value="Unassembled WGS sequence"/>
</dbReference>
<feature type="non-terminal residue" evidence="1">
    <location>
        <position position="1"/>
    </location>
</feature>
<evidence type="ECO:0000313" key="2">
    <source>
        <dbReference type="Proteomes" id="UP000789901"/>
    </source>
</evidence>
<dbReference type="EMBL" id="CAJVQB010156477">
    <property type="protein sequence ID" value="CAG8856124.1"/>
    <property type="molecule type" value="Genomic_DNA"/>
</dbReference>
<proteinExistence type="predicted"/>
<protein>
    <submittedName>
        <fullName evidence="1">36743_t:CDS:1</fullName>
    </submittedName>
</protein>
<feature type="non-terminal residue" evidence="1">
    <location>
        <position position="73"/>
    </location>
</feature>
<name>A0ABN7XQB1_GIGMA</name>
<keyword evidence="2" id="KW-1185">Reference proteome</keyword>
<comment type="caution">
    <text evidence="1">The sequence shown here is derived from an EMBL/GenBank/DDBJ whole genome shotgun (WGS) entry which is preliminary data.</text>
</comment>
<gene>
    <name evidence="1" type="ORF">GMARGA_LOCUS44945</name>
</gene>
<organism evidence="1 2">
    <name type="scientific">Gigaspora margarita</name>
    <dbReference type="NCBI Taxonomy" id="4874"/>
    <lineage>
        <taxon>Eukaryota</taxon>
        <taxon>Fungi</taxon>
        <taxon>Fungi incertae sedis</taxon>
        <taxon>Mucoromycota</taxon>
        <taxon>Glomeromycotina</taxon>
        <taxon>Glomeromycetes</taxon>
        <taxon>Diversisporales</taxon>
        <taxon>Gigasporaceae</taxon>
        <taxon>Gigaspora</taxon>
    </lineage>
</organism>
<evidence type="ECO:0000313" key="1">
    <source>
        <dbReference type="EMBL" id="CAG8856124.1"/>
    </source>
</evidence>
<reference evidence="1 2" key="1">
    <citation type="submission" date="2021-06" db="EMBL/GenBank/DDBJ databases">
        <authorList>
            <person name="Kallberg Y."/>
            <person name="Tangrot J."/>
            <person name="Rosling A."/>
        </authorList>
    </citation>
    <scope>NUCLEOTIDE SEQUENCE [LARGE SCALE GENOMIC DNA]</scope>
    <source>
        <strain evidence="1 2">120-4 pot B 10/14</strain>
    </source>
</reference>